<organism evidence="2 3">
    <name type="scientific">Canavalia gladiata</name>
    <name type="common">Sword bean</name>
    <name type="synonym">Dolichos gladiatus</name>
    <dbReference type="NCBI Taxonomy" id="3824"/>
    <lineage>
        <taxon>Eukaryota</taxon>
        <taxon>Viridiplantae</taxon>
        <taxon>Streptophyta</taxon>
        <taxon>Embryophyta</taxon>
        <taxon>Tracheophyta</taxon>
        <taxon>Spermatophyta</taxon>
        <taxon>Magnoliopsida</taxon>
        <taxon>eudicotyledons</taxon>
        <taxon>Gunneridae</taxon>
        <taxon>Pentapetalae</taxon>
        <taxon>rosids</taxon>
        <taxon>fabids</taxon>
        <taxon>Fabales</taxon>
        <taxon>Fabaceae</taxon>
        <taxon>Papilionoideae</taxon>
        <taxon>50 kb inversion clade</taxon>
        <taxon>NPAAA clade</taxon>
        <taxon>indigoferoid/millettioid clade</taxon>
        <taxon>Phaseoleae</taxon>
        <taxon>Canavalia</taxon>
    </lineage>
</organism>
<dbReference type="AlphaFoldDB" id="A0AAN9N041"/>
<gene>
    <name evidence="2" type="ORF">VNO77_06000</name>
</gene>
<dbReference type="Proteomes" id="UP001367508">
    <property type="component" value="Unassembled WGS sequence"/>
</dbReference>
<keyword evidence="1" id="KW-1133">Transmembrane helix</keyword>
<feature type="transmembrane region" description="Helical" evidence="1">
    <location>
        <begin position="6"/>
        <end position="25"/>
    </location>
</feature>
<comment type="caution">
    <text evidence="2">The sequence shown here is derived from an EMBL/GenBank/DDBJ whole genome shotgun (WGS) entry which is preliminary data.</text>
</comment>
<dbReference type="EMBL" id="JAYMYQ010000001">
    <property type="protein sequence ID" value="KAK7363841.1"/>
    <property type="molecule type" value="Genomic_DNA"/>
</dbReference>
<proteinExistence type="predicted"/>
<evidence type="ECO:0000313" key="3">
    <source>
        <dbReference type="Proteomes" id="UP001367508"/>
    </source>
</evidence>
<reference evidence="2 3" key="1">
    <citation type="submission" date="2024-01" db="EMBL/GenBank/DDBJ databases">
        <title>The genomes of 5 underutilized Papilionoideae crops provide insights into root nodulation and disease resistanc.</title>
        <authorList>
            <person name="Jiang F."/>
        </authorList>
    </citation>
    <scope>NUCLEOTIDE SEQUENCE [LARGE SCALE GENOMIC DNA]</scope>
    <source>
        <strain evidence="2">LVBAO_FW01</strain>
        <tissue evidence="2">Leaves</tissue>
    </source>
</reference>
<name>A0AAN9N041_CANGL</name>
<keyword evidence="1" id="KW-0472">Membrane</keyword>
<evidence type="ECO:0000313" key="2">
    <source>
        <dbReference type="EMBL" id="KAK7363841.1"/>
    </source>
</evidence>
<sequence length="99" mass="11117">MSQRPILQLWGWWSLFGGLGLDIIVRAKRTRAIGKKDDPGRSSCFDQTIVYDKDKHTNILLSLLYLSALLGMLLNAIGMCLFKSMSTHAVKFVNTGLLF</sequence>
<keyword evidence="3" id="KW-1185">Reference proteome</keyword>
<evidence type="ECO:0000256" key="1">
    <source>
        <dbReference type="SAM" id="Phobius"/>
    </source>
</evidence>
<protein>
    <submittedName>
        <fullName evidence="2">Uncharacterized protein</fullName>
    </submittedName>
</protein>
<accession>A0AAN9N041</accession>
<feature type="transmembrane region" description="Helical" evidence="1">
    <location>
        <begin position="63"/>
        <end position="85"/>
    </location>
</feature>
<keyword evidence="1" id="KW-0812">Transmembrane</keyword>